<evidence type="ECO:0000313" key="2">
    <source>
        <dbReference type="EMBL" id="OGG79570.1"/>
    </source>
</evidence>
<dbReference type="Proteomes" id="UP000177372">
    <property type="component" value="Unassembled WGS sequence"/>
</dbReference>
<dbReference type="AlphaFoldDB" id="A0A1F6F123"/>
<organism evidence="2 3">
    <name type="scientific">Candidatus Kaiserbacteria bacterium RIFCSPLOWO2_01_FULL_54_13</name>
    <dbReference type="NCBI Taxonomy" id="1798512"/>
    <lineage>
        <taxon>Bacteria</taxon>
        <taxon>Candidatus Kaiseribacteriota</taxon>
    </lineage>
</organism>
<comment type="caution">
    <text evidence="2">The sequence shown here is derived from an EMBL/GenBank/DDBJ whole genome shotgun (WGS) entry which is preliminary data.</text>
</comment>
<dbReference type="EMBL" id="MFLZ01000023">
    <property type="protein sequence ID" value="OGG79570.1"/>
    <property type="molecule type" value="Genomic_DNA"/>
</dbReference>
<dbReference type="PROSITE" id="PS51186">
    <property type="entry name" value="GNAT"/>
    <property type="match status" value="1"/>
</dbReference>
<dbReference type="STRING" id="1798512.A3A39_02405"/>
<dbReference type="Pfam" id="PF13302">
    <property type="entry name" value="Acetyltransf_3"/>
    <property type="match status" value="1"/>
</dbReference>
<proteinExistence type="predicted"/>
<protein>
    <recommendedName>
        <fullName evidence="1">N-acetyltransferase domain-containing protein</fullName>
    </recommendedName>
</protein>
<dbReference type="InterPro" id="IPR000182">
    <property type="entry name" value="GNAT_dom"/>
</dbReference>
<dbReference type="SUPFAM" id="SSF55729">
    <property type="entry name" value="Acyl-CoA N-acyltransferases (Nat)"/>
    <property type="match status" value="1"/>
</dbReference>
<evidence type="ECO:0000313" key="3">
    <source>
        <dbReference type="Proteomes" id="UP000177372"/>
    </source>
</evidence>
<dbReference type="GO" id="GO:0016747">
    <property type="term" value="F:acyltransferase activity, transferring groups other than amino-acyl groups"/>
    <property type="evidence" value="ECO:0007669"/>
    <property type="project" value="InterPro"/>
</dbReference>
<accession>A0A1F6F123</accession>
<sequence>MRETLELEGERTRLRSVDLEDATEYYVAWLNDPEVNQYLETRFREQTTDSAKEYIRKKIEDPDTLFLAIIRRDTQKHIGNIKLGPINRDHRYAEMSLVVGDKASWGKGFGSEAIGLLTDYAFGTLGLHKIIAGAYENNTASIKAFLKCGFEKESVRKKQYYYKDAYVDAIVMTRFNENSG</sequence>
<dbReference type="PANTHER" id="PTHR43415">
    <property type="entry name" value="SPERMIDINE N(1)-ACETYLTRANSFERASE"/>
    <property type="match status" value="1"/>
</dbReference>
<dbReference type="InterPro" id="IPR016181">
    <property type="entry name" value="Acyl_CoA_acyltransferase"/>
</dbReference>
<dbReference type="Gene3D" id="3.40.630.30">
    <property type="match status" value="1"/>
</dbReference>
<reference evidence="2 3" key="1">
    <citation type="journal article" date="2016" name="Nat. Commun.">
        <title>Thousands of microbial genomes shed light on interconnected biogeochemical processes in an aquifer system.</title>
        <authorList>
            <person name="Anantharaman K."/>
            <person name="Brown C.T."/>
            <person name="Hug L.A."/>
            <person name="Sharon I."/>
            <person name="Castelle C.J."/>
            <person name="Probst A.J."/>
            <person name="Thomas B.C."/>
            <person name="Singh A."/>
            <person name="Wilkins M.J."/>
            <person name="Karaoz U."/>
            <person name="Brodie E.L."/>
            <person name="Williams K.H."/>
            <person name="Hubbard S.S."/>
            <person name="Banfield J.F."/>
        </authorList>
    </citation>
    <scope>NUCLEOTIDE SEQUENCE [LARGE SCALE GENOMIC DNA]</scope>
</reference>
<feature type="domain" description="N-acetyltransferase" evidence="1">
    <location>
        <begin position="17"/>
        <end position="177"/>
    </location>
</feature>
<name>A0A1F6F123_9BACT</name>
<dbReference type="PANTHER" id="PTHR43415:SF3">
    <property type="entry name" value="GNAT-FAMILY ACETYLTRANSFERASE"/>
    <property type="match status" value="1"/>
</dbReference>
<gene>
    <name evidence="2" type="ORF">A3A39_02405</name>
</gene>
<evidence type="ECO:0000259" key="1">
    <source>
        <dbReference type="PROSITE" id="PS51186"/>
    </source>
</evidence>